<dbReference type="STRING" id="400682.A0A1X7V9M1"/>
<comment type="similarity">
    <text evidence="1">Belongs to the PROTOR family.</text>
</comment>
<organism evidence="2">
    <name type="scientific">Amphimedon queenslandica</name>
    <name type="common">Sponge</name>
    <dbReference type="NCBI Taxonomy" id="400682"/>
    <lineage>
        <taxon>Eukaryota</taxon>
        <taxon>Metazoa</taxon>
        <taxon>Porifera</taxon>
        <taxon>Demospongiae</taxon>
        <taxon>Heteroscleromorpha</taxon>
        <taxon>Haplosclerida</taxon>
        <taxon>Niphatidae</taxon>
        <taxon>Amphimedon</taxon>
    </lineage>
</organism>
<evidence type="ECO:0000313" key="2">
    <source>
        <dbReference type="EnsemblMetazoa" id="Aqu2.1.36696_001"/>
    </source>
</evidence>
<dbReference type="OrthoDB" id="2290221at2759"/>
<evidence type="ECO:0000313" key="3">
    <source>
        <dbReference type="Proteomes" id="UP000007879"/>
    </source>
</evidence>
<dbReference type="InterPro" id="IPR013745">
    <property type="entry name" value="Bit61/PRR5"/>
</dbReference>
<gene>
    <name evidence="2" type="primary">100634930</name>
</gene>
<dbReference type="Proteomes" id="UP000007879">
    <property type="component" value="Unassembled WGS sequence"/>
</dbReference>
<dbReference type="EnsemblMetazoa" id="Aqu2.1.36696_001">
    <property type="protein sequence ID" value="Aqu2.1.36696_001"/>
    <property type="gene ID" value="Aqu2.1.36696"/>
</dbReference>
<reference evidence="3" key="1">
    <citation type="journal article" date="2010" name="Nature">
        <title>The Amphimedon queenslandica genome and the evolution of animal complexity.</title>
        <authorList>
            <person name="Srivastava M."/>
            <person name="Simakov O."/>
            <person name="Chapman J."/>
            <person name="Fahey B."/>
            <person name="Gauthier M.E."/>
            <person name="Mitros T."/>
            <person name="Richards G.S."/>
            <person name="Conaco C."/>
            <person name="Dacre M."/>
            <person name="Hellsten U."/>
            <person name="Larroux C."/>
            <person name="Putnam N.H."/>
            <person name="Stanke M."/>
            <person name="Adamska M."/>
            <person name="Darling A."/>
            <person name="Degnan S.M."/>
            <person name="Oakley T.H."/>
            <person name="Plachetzki D.C."/>
            <person name="Zhai Y."/>
            <person name="Adamski M."/>
            <person name="Calcino A."/>
            <person name="Cummins S.F."/>
            <person name="Goodstein D.M."/>
            <person name="Harris C."/>
            <person name="Jackson D.J."/>
            <person name="Leys S.P."/>
            <person name="Shu S."/>
            <person name="Woodcroft B.J."/>
            <person name="Vervoort M."/>
            <person name="Kosik K.S."/>
            <person name="Manning G."/>
            <person name="Degnan B.M."/>
            <person name="Rokhsar D.S."/>
        </authorList>
    </citation>
    <scope>NUCLEOTIDE SEQUENCE [LARGE SCALE GENOMIC DNA]</scope>
</reference>
<name>A0A1X7V9M1_AMPQE</name>
<dbReference type="KEGG" id="aqu:100634930"/>
<sequence>MTQRDQSVPFGYALINLSEQEARQVQWQAELKGEDWSAVQNVLTRLFQLRKLPELATELLPINERLLKLSKSGVGAFLSEFYQEQLLKKCMIILREDVREESGQMLLEKLGHVWVQFYTSILPTLQAFFAPIQFKGLSIRALTLISFRDIVLLKTSIEDALDSSVSSSIPVSPEIKQMLLVLQSVHKSPPTEQFYELQILVSKVVQPYLCMEYGPCQVADSFAMKRHHSLGGLHDMKVKTPDTPNTPSSIKSLFV</sequence>
<keyword evidence="3" id="KW-1185">Reference proteome</keyword>
<dbReference type="eggNOG" id="ENOG502QSM7">
    <property type="taxonomic scope" value="Eukaryota"/>
</dbReference>
<dbReference type="AlphaFoldDB" id="A0A1X7V9M1"/>
<proteinExistence type="inferred from homology"/>
<dbReference type="PANTHER" id="PTHR32428">
    <property type="entry name" value="TARGET OF RAPAMYCIN COMPLEX 2 SUBUNIT BIT61-RELATED"/>
    <property type="match status" value="1"/>
</dbReference>
<accession>A0A1X7V9M1</accession>
<protein>
    <submittedName>
        <fullName evidence="2">Uncharacterized protein</fullName>
    </submittedName>
</protein>
<dbReference type="PANTHER" id="PTHR32428:SF2">
    <property type="entry name" value="TARGET OF RAPAMYCIN COMPLEX 2 SUBUNIT BIT61-RELATED"/>
    <property type="match status" value="1"/>
</dbReference>
<dbReference type="InParanoid" id="A0A1X7V9M1"/>
<dbReference type="Pfam" id="PF08539">
    <property type="entry name" value="HbrB"/>
    <property type="match status" value="1"/>
</dbReference>
<evidence type="ECO:0000256" key="1">
    <source>
        <dbReference type="ARBA" id="ARBA00010453"/>
    </source>
</evidence>
<dbReference type="GO" id="GO:0038203">
    <property type="term" value="P:TORC2 signaling"/>
    <property type="evidence" value="ECO:0007669"/>
    <property type="project" value="TreeGrafter"/>
</dbReference>
<dbReference type="GO" id="GO:0031932">
    <property type="term" value="C:TORC2 complex"/>
    <property type="evidence" value="ECO:0007669"/>
    <property type="project" value="TreeGrafter"/>
</dbReference>
<dbReference type="EnsemblMetazoa" id="XM_003385100.2">
    <property type="protein sequence ID" value="XP_003385148.1"/>
    <property type="gene ID" value="LOC100634930"/>
</dbReference>
<dbReference type="OMA" id="VETRNTR"/>
<reference evidence="2" key="2">
    <citation type="submission" date="2017-05" db="UniProtKB">
        <authorList>
            <consortium name="EnsemblMetazoa"/>
        </authorList>
    </citation>
    <scope>IDENTIFICATION</scope>
</reference>